<evidence type="ECO:0000256" key="4">
    <source>
        <dbReference type="ARBA" id="ARBA00023163"/>
    </source>
</evidence>
<dbReference type="InterPro" id="IPR005119">
    <property type="entry name" value="LysR_subst-bd"/>
</dbReference>
<dbReference type="Proteomes" id="UP000321272">
    <property type="component" value="Chromosome"/>
</dbReference>
<evidence type="ECO:0000313" key="6">
    <source>
        <dbReference type="EMBL" id="QEA40678.1"/>
    </source>
</evidence>
<dbReference type="GO" id="GO:0003677">
    <property type="term" value="F:DNA binding"/>
    <property type="evidence" value="ECO:0007669"/>
    <property type="project" value="UniProtKB-KW"/>
</dbReference>
<dbReference type="SUPFAM" id="SSF53850">
    <property type="entry name" value="Periplasmic binding protein-like II"/>
    <property type="match status" value="1"/>
</dbReference>
<feature type="domain" description="HTH lysR-type" evidence="5">
    <location>
        <begin position="5"/>
        <end position="61"/>
    </location>
</feature>
<comment type="similarity">
    <text evidence="1">Belongs to the LysR transcriptional regulatory family.</text>
</comment>
<dbReference type="InterPro" id="IPR036390">
    <property type="entry name" value="WH_DNA-bd_sf"/>
</dbReference>
<dbReference type="Pfam" id="PF03466">
    <property type="entry name" value="LysR_substrate"/>
    <property type="match status" value="1"/>
</dbReference>
<dbReference type="KEGG" id="paur:FGL86_17415"/>
<dbReference type="InterPro" id="IPR050950">
    <property type="entry name" value="HTH-type_LysR_regulators"/>
</dbReference>
<dbReference type="Gene3D" id="3.40.190.10">
    <property type="entry name" value="Periplasmic binding protein-like II"/>
    <property type="match status" value="2"/>
</dbReference>
<evidence type="ECO:0000259" key="5">
    <source>
        <dbReference type="PROSITE" id="PS50931"/>
    </source>
</evidence>
<dbReference type="GO" id="GO:0003700">
    <property type="term" value="F:DNA-binding transcription factor activity"/>
    <property type="evidence" value="ECO:0007669"/>
    <property type="project" value="InterPro"/>
</dbReference>
<dbReference type="RefSeq" id="WP_147185945.1">
    <property type="nucleotide sequence ID" value="NZ_CP042382.1"/>
</dbReference>
<dbReference type="PANTHER" id="PTHR30419:SF8">
    <property type="entry name" value="NITROGEN ASSIMILATION TRANSCRIPTIONAL ACTIVATOR-RELATED"/>
    <property type="match status" value="1"/>
</dbReference>
<dbReference type="InterPro" id="IPR036388">
    <property type="entry name" value="WH-like_DNA-bd_sf"/>
</dbReference>
<dbReference type="Gene3D" id="1.10.10.10">
    <property type="entry name" value="Winged helix-like DNA-binding domain superfamily/Winged helix DNA-binding domain"/>
    <property type="match status" value="1"/>
</dbReference>
<evidence type="ECO:0000256" key="3">
    <source>
        <dbReference type="ARBA" id="ARBA00023125"/>
    </source>
</evidence>
<keyword evidence="3" id="KW-0238">DNA-binding</keyword>
<dbReference type="EMBL" id="CP042382">
    <property type="protein sequence ID" value="QEA40678.1"/>
    <property type="molecule type" value="Genomic_DNA"/>
</dbReference>
<dbReference type="CDD" id="cd08440">
    <property type="entry name" value="PBP2_LTTR_like_4"/>
    <property type="match status" value="1"/>
</dbReference>
<dbReference type="InterPro" id="IPR000847">
    <property type="entry name" value="LysR_HTH_N"/>
</dbReference>
<keyword evidence="4" id="KW-0804">Transcription</keyword>
<evidence type="ECO:0000256" key="2">
    <source>
        <dbReference type="ARBA" id="ARBA00023015"/>
    </source>
</evidence>
<sequence length="290" mass="32215">MLPELKIQQLRYVLAIVDEGGFHAAARRLHRTQPALSLAIKELEQRLGQALFEKGGKTALTPFGETCLPRLRSLVAEHDRLVKDLLQQAQQGAGHIDLATVPSVANRLMPYLLGKFVEAYPGLKVSLHDGNADRVKRMIQLQEADLGITSLWQPDEDFVFTPLMQDEIGVVCREDHPLAGRESLEWQELLAHTLIANGTSRFLDRTPAAVLQERSLLYISSMISLTAMLEAGIGITTLPRLAFPEEYERLRFIPLAVPRVQRTLGVLKLAERSLSPAAQAMEGFILKSLG</sequence>
<keyword evidence="7" id="KW-1185">Reference proteome</keyword>
<dbReference type="OrthoDB" id="8437302at2"/>
<dbReference type="Pfam" id="PF00126">
    <property type="entry name" value="HTH_1"/>
    <property type="match status" value="1"/>
</dbReference>
<dbReference type="PANTHER" id="PTHR30419">
    <property type="entry name" value="HTH-TYPE TRANSCRIPTIONAL REGULATOR YBHD"/>
    <property type="match status" value="1"/>
</dbReference>
<dbReference type="SUPFAM" id="SSF46785">
    <property type="entry name" value="Winged helix' DNA-binding domain"/>
    <property type="match status" value="1"/>
</dbReference>
<dbReference type="GO" id="GO:0005829">
    <property type="term" value="C:cytosol"/>
    <property type="evidence" value="ECO:0007669"/>
    <property type="project" value="TreeGrafter"/>
</dbReference>
<dbReference type="PRINTS" id="PR00039">
    <property type="entry name" value="HTHLYSR"/>
</dbReference>
<evidence type="ECO:0000256" key="1">
    <source>
        <dbReference type="ARBA" id="ARBA00009437"/>
    </source>
</evidence>
<gene>
    <name evidence="6" type="ORF">FGL86_17415</name>
</gene>
<protein>
    <submittedName>
        <fullName evidence="6">LysR family transcriptional regulator</fullName>
    </submittedName>
</protein>
<reference evidence="6 7" key="1">
    <citation type="submission" date="2019-06" db="EMBL/GenBank/DDBJ databases">
        <title>Genome analyses of bacteria isolated from kimchi.</title>
        <authorList>
            <person name="Lee S."/>
            <person name="Ahn S."/>
            <person name="Roh S."/>
        </authorList>
    </citation>
    <scope>NUCLEOTIDE SEQUENCE [LARGE SCALE GENOMIC DNA]</scope>
    <source>
        <strain evidence="6 7">CBA4606</strain>
    </source>
</reference>
<keyword evidence="2" id="KW-0805">Transcription regulation</keyword>
<dbReference type="PROSITE" id="PS50931">
    <property type="entry name" value="HTH_LYSR"/>
    <property type="match status" value="1"/>
</dbReference>
<evidence type="ECO:0000313" key="7">
    <source>
        <dbReference type="Proteomes" id="UP000321272"/>
    </source>
</evidence>
<accession>A0A5B8T0U6</accession>
<name>A0A5B8T0U6_9GAMM</name>
<proteinExistence type="inferred from homology"/>
<organism evidence="6 7">
    <name type="scientific">Pistricoccus aurantiacus</name>
    <dbReference type="NCBI Taxonomy" id="1883414"/>
    <lineage>
        <taxon>Bacteria</taxon>
        <taxon>Pseudomonadati</taxon>
        <taxon>Pseudomonadota</taxon>
        <taxon>Gammaproteobacteria</taxon>
        <taxon>Oceanospirillales</taxon>
        <taxon>Halomonadaceae</taxon>
        <taxon>Pistricoccus</taxon>
    </lineage>
</organism>
<dbReference type="AlphaFoldDB" id="A0A5B8T0U6"/>